<evidence type="ECO:0000256" key="5">
    <source>
        <dbReference type="ARBA" id="ARBA00022741"/>
    </source>
</evidence>
<evidence type="ECO:0000256" key="8">
    <source>
        <dbReference type="ARBA" id="ARBA00024799"/>
    </source>
</evidence>
<comment type="similarity">
    <text evidence="1 11">Belongs to the GatB/GatE family. GatB subfamily.</text>
</comment>
<feature type="domain" description="Asn/Gln amidotransferase" evidence="12">
    <location>
        <begin position="334"/>
        <end position="481"/>
    </location>
</feature>
<dbReference type="Gene3D" id="1.10.10.410">
    <property type="match status" value="1"/>
</dbReference>
<evidence type="ECO:0000256" key="4">
    <source>
        <dbReference type="ARBA" id="ARBA00022598"/>
    </source>
</evidence>
<dbReference type="NCBIfam" id="TIGR00133">
    <property type="entry name" value="gatB"/>
    <property type="match status" value="1"/>
</dbReference>
<organism evidence="13 14">
    <name type="scientific">Candidatus Solincola sediminis</name>
    <dbReference type="NCBI Taxonomy" id="1797199"/>
    <lineage>
        <taxon>Bacteria</taxon>
        <taxon>Bacillati</taxon>
        <taxon>Actinomycetota</taxon>
        <taxon>Candidatus Geothermincolia</taxon>
        <taxon>Candidatus Geothermincolales</taxon>
        <taxon>Candidatus Geothermincolaceae</taxon>
        <taxon>Candidatus Solincola</taxon>
    </lineage>
</organism>
<dbReference type="GO" id="GO:0050566">
    <property type="term" value="F:asparaginyl-tRNA synthase (glutamine-hydrolyzing) activity"/>
    <property type="evidence" value="ECO:0007669"/>
    <property type="project" value="RHEA"/>
</dbReference>
<dbReference type="EC" id="6.3.5.-" evidence="11"/>
<evidence type="ECO:0000256" key="3">
    <source>
        <dbReference type="ARBA" id="ARBA00016923"/>
    </source>
</evidence>
<dbReference type="SMART" id="SM00845">
    <property type="entry name" value="GatB_Yqey"/>
    <property type="match status" value="1"/>
</dbReference>
<dbReference type="Gene3D" id="1.10.150.380">
    <property type="entry name" value="GatB domain, N-terminal subdomain"/>
    <property type="match status" value="1"/>
</dbReference>
<dbReference type="FunFam" id="1.10.10.410:FF:000001">
    <property type="entry name" value="Aspartyl/glutamyl-tRNA(Asn/Gln) amidotransferase subunit B"/>
    <property type="match status" value="1"/>
</dbReference>
<dbReference type="InterPro" id="IPR003789">
    <property type="entry name" value="Asn/Gln_tRNA_amidoTrase-B-like"/>
</dbReference>
<sequence length="484" mass="54154">MSEYEVVIGLEIHAELKTKSKMFCGCDASFGGEPNSKTDPVCLGLPGVLPVLNRKAIELAIRLAIALDSEIAPNSIFHRKNYFYPDMPKNYQISQYDLPLAIGGHLDIDVGGEPFRVGITRVHMEEDTGKSVHASESGRIHGAEYSLEDFNRAGVPLVEIVTEPDVRTAEQARIFMQELRSILQHLEVSDGKMEEGSLRCDANISLRPRGESEMGVKTEVKNMNSFRALSRALEYEIVRQTDLLESGGKVVQETRHWDADGNVTTPMRTKEYAFDYRYFPEPDLVPLEPSLEFLDEVRTALPELPQERRRRFQEDYSLPAYDVGLLTASKAMGDFFEETVRAGAPPKAASNWMMGELSAYMNAMNLEIEDIIVSPRQLAKMIELVETGVISGKIAKSVFEEMLRGGKDPDEIVKEQGITQISDSQELERLIAEVIKENPESVDDYRGGKEKALGFMVGQVMRKTGGRANPQLVNEMLKRSLEGE</sequence>
<dbReference type="PANTHER" id="PTHR11659">
    <property type="entry name" value="GLUTAMYL-TRNA GLN AMIDOTRANSFERASE SUBUNIT B MITOCHONDRIAL AND PROKARYOTIC PET112-RELATED"/>
    <property type="match status" value="1"/>
</dbReference>
<dbReference type="GO" id="GO:0006412">
    <property type="term" value="P:translation"/>
    <property type="evidence" value="ECO:0007669"/>
    <property type="project" value="UniProtKB-UniRule"/>
</dbReference>
<dbReference type="AlphaFoldDB" id="A0A1F2WH40"/>
<dbReference type="InterPro" id="IPR017959">
    <property type="entry name" value="Asn/Gln-tRNA_amidoTrfase_suB/E"/>
</dbReference>
<evidence type="ECO:0000256" key="6">
    <source>
        <dbReference type="ARBA" id="ARBA00022840"/>
    </source>
</evidence>
<evidence type="ECO:0000256" key="1">
    <source>
        <dbReference type="ARBA" id="ARBA00005306"/>
    </source>
</evidence>
<accession>A0A1F2WH40</accession>
<dbReference type="InterPro" id="IPR014746">
    <property type="entry name" value="Gln_synth/guanido_kin_cat_dom"/>
</dbReference>
<keyword evidence="5 11" id="KW-0547">Nucleotide-binding</keyword>
<dbReference type="PROSITE" id="PS01234">
    <property type="entry name" value="GATB"/>
    <property type="match status" value="1"/>
</dbReference>
<evidence type="ECO:0000313" key="13">
    <source>
        <dbReference type="EMBL" id="OFW56169.1"/>
    </source>
</evidence>
<evidence type="ECO:0000259" key="12">
    <source>
        <dbReference type="SMART" id="SM00845"/>
    </source>
</evidence>
<keyword evidence="7 11" id="KW-0648">Protein biosynthesis</keyword>
<comment type="subunit">
    <text evidence="2 11">Heterotrimer of A, B and C subunits.</text>
</comment>
<comment type="function">
    <text evidence="8 11">Allows the formation of correctly charged Asn-tRNA(Asn) or Gln-tRNA(Gln) through the transamidation of misacylated Asp-tRNA(Asn) or Glu-tRNA(Gln) in organisms which lack either or both of asparaginyl-tRNA or glutaminyl-tRNA synthetases. The reaction takes place in the presence of glutamine and ATP through an activated phospho-Asp-tRNA(Asn) or phospho-Glu-tRNA(Gln).</text>
</comment>
<dbReference type="Pfam" id="PF02934">
    <property type="entry name" value="GatB_N"/>
    <property type="match status" value="1"/>
</dbReference>
<dbReference type="NCBIfam" id="NF004012">
    <property type="entry name" value="PRK05477.1-2"/>
    <property type="match status" value="1"/>
</dbReference>
<dbReference type="GO" id="GO:0005524">
    <property type="term" value="F:ATP binding"/>
    <property type="evidence" value="ECO:0007669"/>
    <property type="project" value="UniProtKB-KW"/>
</dbReference>
<dbReference type="GO" id="GO:0016740">
    <property type="term" value="F:transferase activity"/>
    <property type="evidence" value="ECO:0007669"/>
    <property type="project" value="UniProtKB-KW"/>
</dbReference>
<dbReference type="NCBIfam" id="NF004014">
    <property type="entry name" value="PRK05477.1-4"/>
    <property type="match status" value="1"/>
</dbReference>
<comment type="catalytic activity">
    <reaction evidence="10 11">
        <text>L-glutamyl-tRNA(Gln) + L-glutamine + ATP + H2O = L-glutaminyl-tRNA(Gln) + L-glutamate + ADP + phosphate + H(+)</text>
        <dbReference type="Rhea" id="RHEA:17521"/>
        <dbReference type="Rhea" id="RHEA-COMP:9681"/>
        <dbReference type="Rhea" id="RHEA-COMP:9684"/>
        <dbReference type="ChEBI" id="CHEBI:15377"/>
        <dbReference type="ChEBI" id="CHEBI:15378"/>
        <dbReference type="ChEBI" id="CHEBI:29985"/>
        <dbReference type="ChEBI" id="CHEBI:30616"/>
        <dbReference type="ChEBI" id="CHEBI:43474"/>
        <dbReference type="ChEBI" id="CHEBI:58359"/>
        <dbReference type="ChEBI" id="CHEBI:78520"/>
        <dbReference type="ChEBI" id="CHEBI:78521"/>
        <dbReference type="ChEBI" id="CHEBI:456216"/>
    </reaction>
</comment>
<dbReference type="PANTHER" id="PTHR11659:SF0">
    <property type="entry name" value="GLUTAMYL-TRNA(GLN) AMIDOTRANSFERASE SUBUNIT B, MITOCHONDRIAL"/>
    <property type="match status" value="1"/>
</dbReference>
<dbReference type="InterPro" id="IPR004413">
    <property type="entry name" value="GatB"/>
</dbReference>
<evidence type="ECO:0000313" key="14">
    <source>
        <dbReference type="Proteomes" id="UP000177876"/>
    </source>
</evidence>
<dbReference type="InterPro" id="IPR042114">
    <property type="entry name" value="GatB_C_1"/>
</dbReference>
<dbReference type="InterPro" id="IPR017958">
    <property type="entry name" value="Gln-tRNA_amidoTrfase_suB_CS"/>
</dbReference>
<dbReference type="STRING" id="1797197.A2Y75_03345"/>
<name>A0A1F2WH40_9ACTN</name>
<evidence type="ECO:0000256" key="7">
    <source>
        <dbReference type="ARBA" id="ARBA00022917"/>
    </source>
</evidence>
<dbReference type="InterPro" id="IPR023168">
    <property type="entry name" value="GatB_Yqey_C_2"/>
</dbReference>
<dbReference type="GO" id="GO:0070681">
    <property type="term" value="P:glutaminyl-tRNAGln biosynthesis via transamidation"/>
    <property type="evidence" value="ECO:0007669"/>
    <property type="project" value="TreeGrafter"/>
</dbReference>
<evidence type="ECO:0000256" key="10">
    <source>
        <dbReference type="ARBA" id="ARBA00047913"/>
    </source>
</evidence>
<proteinExistence type="inferred from homology"/>
<dbReference type="Proteomes" id="UP000177876">
    <property type="component" value="Unassembled WGS sequence"/>
</dbReference>
<evidence type="ECO:0000256" key="9">
    <source>
        <dbReference type="ARBA" id="ARBA00047380"/>
    </source>
</evidence>
<dbReference type="SUPFAM" id="SSF89095">
    <property type="entry name" value="GatB/YqeY motif"/>
    <property type="match status" value="1"/>
</dbReference>
<dbReference type="EMBL" id="MELK01000048">
    <property type="protein sequence ID" value="OFW56169.1"/>
    <property type="molecule type" value="Genomic_DNA"/>
</dbReference>
<keyword evidence="13" id="KW-0808">Transferase</keyword>
<evidence type="ECO:0000256" key="2">
    <source>
        <dbReference type="ARBA" id="ARBA00011123"/>
    </source>
</evidence>
<keyword evidence="4 11" id="KW-0436">Ligase</keyword>
<comment type="catalytic activity">
    <reaction evidence="9 11">
        <text>L-aspartyl-tRNA(Asn) + L-glutamine + ATP + H2O = L-asparaginyl-tRNA(Asn) + L-glutamate + ADP + phosphate + 2 H(+)</text>
        <dbReference type="Rhea" id="RHEA:14513"/>
        <dbReference type="Rhea" id="RHEA-COMP:9674"/>
        <dbReference type="Rhea" id="RHEA-COMP:9677"/>
        <dbReference type="ChEBI" id="CHEBI:15377"/>
        <dbReference type="ChEBI" id="CHEBI:15378"/>
        <dbReference type="ChEBI" id="CHEBI:29985"/>
        <dbReference type="ChEBI" id="CHEBI:30616"/>
        <dbReference type="ChEBI" id="CHEBI:43474"/>
        <dbReference type="ChEBI" id="CHEBI:58359"/>
        <dbReference type="ChEBI" id="CHEBI:78515"/>
        <dbReference type="ChEBI" id="CHEBI:78516"/>
        <dbReference type="ChEBI" id="CHEBI:456216"/>
    </reaction>
</comment>
<dbReference type="HAMAP" id="MF_00121">
    <property type="entry name" value="GatB"/>
    <property type="match status" value="1"/>
</dbReference>
<dbReference type="GO" id="GO:0050567">
    <property type="term" value="F:glutaminyl-tRNA synthase (glutamine-hydrolyzing) activity"/>
    <property type="evidence" value="ECO:0007669"/>
    <property type="project" value="UniProtKB-UniRule"/>
</dbReference>
<keyword evidence="6 11" id="KW-0067">ATP-binding</keyword>
<dbReference type="InterPro" id="IPR018027">
    <property type="entry name" value="Asn/Gln_amidotransferase"/>
</dbReference>
<reference evidence="13 14" key="1">
    <citation type="journal article" date="2016" name="Nat. Commun.">
        <title>Thousands of microbial genomes shed light on interconnected biogeochemical processes in an aquifer system.</title>
        <authorList>
            <person name="Anantharaman K."/>
            <person name="Brown C.T."/>
            <person name="Hug L.A."/>
            <person name="Sharon I."/>
            <person name="Castelle C.J."/>
            <person name="Probst A.J."/>
            <person name="Thomas B.C."/>
            <person name="Singh A."/>
            <person name="Wilkins M.J."/>
            <person name="Karaoz U."/>
            <person name="Brodie E.L."/>
            <person name="Williams K.H."/>
            <person name="Hubbard S.S."/>
            <person name="Banfield J.F."/>
        </authorList>
    </citation>
    <scope>NUCLEOTIDE SEQUENCE [LARGE SCALE GENOMIC DNA]</scope>
</reference>
<dbReference type="Pfam" id="PF02637">
    <property type="entry name" value="GatB_Yqey"/>
    <property type="match status" value="1"/>
</dbReference>
<protein>
    <recommendedName>
        <fullName evidence="3 11">Aspartyl/glutamyl-tRNA(Asn/Gln) amidotransferase subunit B</fullName>
        <shortName evidence="11">Asp/Glu-ADT subunit B</shortName>
        <ecNumber evidence="11">6.3.5.-</ecNumber>
    </recommendedName>
</protein>
<comment type="caution">
    <text evidence="13">The sequence shown here is derived from an EMBL/GenBank/DDBJ whole genome shotgun (WGS) entry which is preliminary data.</text>
</comment>
<dbReference type="InterPro" id="IPR006075">
    <property type="entry name" value="Asn/Gln-tRNA_Trfase_suB/E_cat"/>
</dbReference>
<evidence type="ECO:0000256" key="11">
    <source>
        <dbReference type="HAMAP-Rule" id="MF_00121"/>
    </source>
</evidence>
<gene>
    <name evidence="11" type="primary">gatB</name>
    <name evidence="13" type="ORF">A2Y75_03345</name>
</gene>
<dbReference type="SUPFAM" id="SSF55931">
    <property type="entry name" value="Glutamine synthetase/guanido kinase"/>
    <property type="match status" value="1"/>
</dbReference>
<dbReference type="FunFam" id="1.10.150.380:FF:000001">
    <property type="entry name" value="Aspartyl/glutamyl-tRNA(Asn/Gln) amidotransferase subunit B"/>
    <property type="match status" value="1"/>
</dbReference>